<evidence type="ECO:0000256" key="2">
    <source>
        <dbReference type="ARBA" id="ARBA00023008"/>
    </source>
</evidence>
<dbReference type="SUPFAM" id="SSF48056">
    <property type="entry name" value="Di-copper centre-containing domain"/>
    <property type="match status" value="1"/>
</dbReference>
<dbReference type="InterPro" id="IPR002227">
    <property type="entry name" value="Tyrosinase_Cu-bd"/>
</dbReference>
<dbReference type="Gene3D" id="1.10.1280.10">
    <property type="entry name" value="Di-copper center containing domain from catechol oxidase"/>
    <property type="match status" value="1"/>
</dbReference>
<dbReference type="GO" id="GO:0016491">
    <property type="term" value="F:oxidoreductase activity"/>
    <property type="evidence" value="ECO:0007669"/>
    <property type="project" value="InterPro"/>
</dbReference>
<evidence type="ECO:0000313" key="5">
    <source>
        <dbReference type="Proteomes" id="UP001194746"/>
    </source>
</evidence>
<sequence length="346" mass="38897">MVYISCFSAARIRNMRLGDLILALGVFGLVEGAARKCRNPPQRKEWRELHLAERKEYIDAVHCLANLDSISGFDGAVNRFDDFQATHSDQTPNIHWVGHFVLWHRYYIATYEKALREECGYKGAQPYWNWSLDASSDNSSTAIYETEVFDAEVGFGGNGDYMSATPEQNPLNLTGHTGGGCVKDGPFSSKYFQVNYPEPDCLRRDFIPWIMNTFAQQSIVDHVQSQPDYTTFARALENVPVFSQPNIHGSGHFGVGGVLGQLGNQAQSPADPLFYLHHGNVDRVFWEWQQKDLWTRLHQVGGPVAPMDYSGTNVTLDFTVNIGKLAPDATLEQLLNTRGDVLCYTY</sequence>
<dbReference type="GO" id="GO:0046872">
    <property type="term" value="F:metal ion binding"/>
    <property type="evidence" value="ECO:0007669"/>
    <property type="project" value="UniProtKB-KW"/>
</dbReference>
<gene>
    <name evidence="4" type="ORF">FE257_006673</name>
</gene>
<name>A0AAD4GVZ6_ASPNN</name>
<proteinExistence type="predicted"/>
<dbReference type="PANTHER" id="PTHR11474">
    <property type="entry name" value="TYROSINASE FAMILY MEMBER"/>
    <property type="match status" value="1"/>
</dbReference>
<dbReference type="Pfam" id="PF00264">
    <property type="entry name" value="Tyrosinase"/>
    <property type="match status" value="1"/>
</dbReference>
<evidence type="ECO:0000259" key="3">
    <source>
        <dbReference type="PROSITE" id="PS00498"/>
    </source>
</evidence>
<accession>A0AAD4GVZ6</accession>
<dbReference type="PRINTS" id="PR00092">
    <property type="entry name" value="TYROSINASE"/>
</dbReference>
<dbReference type="InterPro" id="IPR008922">
    <property type="entry name" value="Di-copper_centre_dom_sf"/>
</dbReference>
<dbReference type="InterPro" id="IPR050316">
    <property type="entry name" value="Tyrosinase/Hemocyanin"/>
</dbReference>
<keyword evidence="5" id="KW-1185">Reference proteome</keyword>
<reference evidence="4" key="2">
    <citation type="submission" date="2020-02" db="EMBL/GenBank/DDBJ databases">
        <authorList>
            <person name="Gilchrist C.L.M."/>
            <person name="Chooi Y.-H."/>
        </authorList>
    </citation>
    <scope>NUCLEOTIDE SEQUENCE</scope>
    <source>
        <strain evidence="4">MST-FP2251</strain>
    </source>
</reference>
<evidence type="ECO:0000313" key="4">
    <source>
        <dbReference type="EMBL" id="KAF9889993.1"/>
    </source>
</evidence>
<protein>
    <recommendedName>
        <fullName evidence="3">Tyrosinase copper-binding domain-containing protein</fullName>
    </recommendedName>
</protein>
<dbReference type="PROSITE" id="PS00498">
    <property type="entry name" value="TYROSINASE_2"/>
    <property type="match status" value="1"/>
</dbReference>
<keyword evidence="1" id="KW-0479">Metal-binding</keyword>
<feature type="domain" description="Tyrosinase copper-binding" evidence="3">
    <location>
        <begin position="271"/>
        <end position="282"/>
    </location>
</feature>
<dbReference type="Proteomes" id="UP001194746">
    <property type="component" value="Unassembled WGS sequence"/>
</dbReference>
<evidence type="ECO:0000256" key="1">
    <source>
        <dbReference type="ARBA" id="ARBA00022723"/>
    </source>
</evidence>
<organism evidence="4 5">
    <name type="scientific">Aspergillus nanangensis</name>
    <dbReference type="NCBI Taxonomy" id="2582783"/>
    <lineage>
        <taxon>Eukaryota</taxon>
        <taxon>Fungi</taxon>
        <taxon>Dikarya</taxon>
        <taxon>Ascomycota</taxon>
        <taxon>Pezizomycotina</taxon>
        <taxon>Eurotiomycetes</taxon>
        <taxon>Eurotiomycetidae</taxon>
        <taxon>Eurotiales</taxon>
        <taxon>Aspergillaceae</taxon>
        <taxon>Aspergillus</taxon>
        <taxon>Aspergillus subgen. Circumdati</taxon>
    </lineage>
</organism>
<dbReference type="EMBL" id="VCAU01000030">
    <property type="protein sequence ID" value="KAF9889993.1"/>
    <property type="molecule type" value="Genomic_DNA"/>
</dbReference>
<reference evidence="4" key="1">
    <citation type="journal article" date="2019" name="Beilstein J. Org. Chem.">
        <title>Nanangenines: drimane sesquiterpenoids as the dominant metabolite cohort of a novel Australian fungus, Aspergillus nanangensis.</title>
        <authorList>
            <person name="Lacey H.J."/>
            <person name="Gilchrist C.L.M."/>
            <person name="Crombie A."/>
            <person name="Kalaitzis J.A."/>
            <person name="Vuong D."/>
            <person name="Rutledge P.J."/>
            <person name="Turner P."/>
            <person name="Pitt J.I."/>
            <person name="Lacey E."/>
            <person name="Chooi Y.H."/>
            <person name="Piggott A.M."/>
        </authorList>
    </citation>
    <scope>NUCLEOTIDE SEQUENCE</scope>
    <source>
        <strain evidence="4">MST-FP2251</strain>
    </source>
</reference>
<dbReference type="AlphaFoldDB" id="A0AAD4GVZ6"/>
<dbReference type="PANTHER" id="PTHR11474:SF126">
    <property type="entry name" value="TYROSINASE-LIKE PROTEIN TYR-1-RELATED"/>
    <property type="match status" value="1"/>
</dbReference>
<keyword evidence="2" id="KW-0186">Copper</keyword>
<comment type="caution">
    <text evidence="4">The sequence shown here is derived from an EMBL/GenBank/DDBJ whole genome shotgun (WGS) entry which is preliminary data.</text>
</comment>